<evidence type="ECO:0000256" key="7">
    <source>
        <dbReference type="ARBA" id="ARBA00022859"/>
    </source>
</evidence>
<dbReference type="Pfam" id="PF20173">
    <property type="entry name" value="ZnF_RZ-type"/>
    <property type="match status" value="1"/>
</dbReference>
<comment type="caution">
    <text evidence="10">The sequence shown here is derived from an EMBL/GenBank/DDBJ whole genome shotgun (WGS) entry which is preliminary data.</text>
</comment>
<dbReference type="Pfam" id="PF13087">
    <property type="entry name" value="AAA_12"/>
    <property type="match status" value="1"/>
</dbReference>
<evidence type="ECO:0000256" key="1">
    <source>
        <dbReference type="ARBA" id="ARBA00004496"/>
    </source>
</evidence>
<keyword evidence="6" id="KW-0862">Zinc</keyword>
<dbReference type="PROSITE" id="PS51981">
    <property type="entry name" value="ZF_RZ"/>
    <property type="match status" value="1"/>
</dbReference>
<keyword evidence="5" id="KW-0067">ATP-binding</keyword>
<organism evidence="10 11">
    <name type="scientific">Sporothrix eucalyptigena</name>
    <dbReference type="NCBI Taxonomy" id="1812306"/>
    <lineage>
        <taxon>Eukaryota</taxon>
        <taxon>Fungi</taxon>
        <taxon>Dikarya</taxon>
        <taxon>Ascomycota</taxon>
        <taxon>Pezizomycotina</taxon>
        <taxon>Sordariomycetes</taxon>
        <taxon>Sordariomycetidae</taxon>
        <taxon>Ophiostomatales</taxon>
        <taxon>Ophiostomataceae</taxon>
        <taxon>Sporothrix</taxon>
    </lineage>
</organism>
<dbReference type="InterPro" id="IPR041677">
    <property type="entry name" value="DNA2/NAM7_AAA_11"/>
</dbReference>
<feature type="domain" description="RZ-type" evidence="9">
    <location>
        <begin position="979"/>
        <end position="1054"/>
    </location>
</feature>
<dbReference type="Pfam" id="PF13086">
    <property type="entry name" value="AAA_11"/>
    <property type="match status" value="1"/>
</dbReference>
<dbReference type="PANTHER" id="PTHR10887">
    <property type="entry name" value="DNA2/NAM7 HELICASE FAMILY"/>
    <property type="match status" value="1"/>
</dbReference>
<dbReference type="InterPro" id="IPR045055">
    <property type="entry name" value="DNA2/NAM7-like"/>
</dbReference>
<name>A0ABP0BCP0_9PEZI</name>
<protein>
    <recommendedName>
        <fullName evidence="9">RZ-type domain-containing protein</fullName>
    </recommendedName>
</protein>
<keyword evidence="11" id="KW-1185">Reference proteome</keyword>
<evidence type="ECO:0000259" key="9">
    <source>
        <dbReference type="PROSITE" id="PS51981"/>
    </source>
</evidence>
<dbReference type="InterPro" id="IPR046439">
    <property type="entry name" value="ZF_RZ_dom"/>
</dbReference>
<feature type="region of interest" description="Disordered" evidence="8">
    <location>
        <begin position="444"/>
        <end position="469"/>
    </location>
</feature>
<evidence type="ECO:0000256" key="2">
    <source>
        <dbReference type="ARBA" id="ARBA00022490"/>
    </source>
</evidence>
<evidence type="ECO:0000313" key="11">
    <source>
        <dbReference type="Proteomes" id="UP001642482"/>
    </source>
</evidence>
<keyword evidence="5" id="KW-0378">Hydrolase</keyword>
<keyword evidence="4" id="KW-0863">Zinc-finger</keyword>
<evidence type="ECO:0000256" key="8">
    <source>
        <dbReference type="SAM" id="MobiDB-lite"/>
    </source>
</evidence>
<sequence>MAGNTETKLQLWKLEICPLFKLVTHETAVSSALLEEKVATIHSFLVGVGGTRLVTLFDLVIHLVEHTECLTECSVISVAELSLAVLSKLLVCGTSHIVNDVFGSYYDKLCAAATVFEASHPQEKFSKMQALRYATFIDRRLKVGSSIPTAGSHQLLEHMLDSCAEVNILRMGSQSKSQRLTNLNLREAAMNMNRTKTEKHLLWEAKKDLEVTGFVLANALRENFDMLKHLNSKVLMCEEAGEVLEAHMLVSLLPSVEHALLIGDHCQLRPQVQNFDLSSESLRGRQFSFDRSLFERLVSPQDNGSAIPYSQLTTQRRMHPSISALIRDSIYPALEDGLNVQSYPEVTGMARRLFWFHHEQLEDGATRGGKGMPDLNSTSRTNTFEVEMTAALVSHLFKQGTYAGGDIAVLTPYLGQMMLLKRRLSTMFELSFNQRDMADLEVAGDLGTNDSQTGGPDRELSDDVNSKPGEAATTVKTTLLNSVRVATVDNFQGEEAKVVIVSLVRSNEQQRCGFLRTSNRINVLLSRAKHGMYLLGNTALLHATGSRVPRDASCNLIAATSCGSDAALDQVVDFIMMSTYRETNLDEDPCIFPNCGHILTMSSMDGIMDMARYYEMQESESGLQCPVALVASSLPFDMKEAKFCPQCRGSLRIVARYGRIVRRAVLGESTKRFIQWARQEHSKLALQLVKQKELLEDDKMAAAIGTDDKNGDSSRFASLVKTRRAIADYGFKVAADEQPYKRVADLVQFALNRRTNFPTDEAATPGHFVFDESVIQTGSSLHAALLLMRCDILALERVSSIFEKISAQDKVMAEIGGLHSRKNQSLSSPTNGIYALKKIWKTERFADLLKDFEAWIAVAHSGKHTKQEAEIRVCCVQLCIALSKLHERCEDKPTKIVEGRGGEGDGAAEEDVSGQQAISVGVKKSVNALSSTSLKEKAEQHINDARALVQEKPSLDKHIGSELERLKLALVDFAFYQPVSVAELQDVYKAMATEFSGSGHWYTCAHGHLFTVGECGMPMEQARCNECGAPVGGQHHINVEGVQRADAIEELGRGVNRLGIE</sequence>
<keyword evidence="5" id="KW-0547">Nucleotide-binding</keyword>
<accession>A0ABP0BCP0</accession>
<evidence type="ECO:0000256" key="3">
    <source>
        <dbReference type="ARBA" id="ARBA00022723"/>
    </source>
</evidence>
<feature type="compositionally biased region" description="Basic and acidic residues" evidence="8">
    <location>
        <begin position="456"/>
        <end position="465"/>
    </location>
</feature>
<dbReference type="SUPFAM" id="SSF52540">
    <property type="entry name" value="P-loop containing nucleoside triphosphate hydrolases"/>
    <property type="match status" value="1"/>
</dbReference>
<keyword evidence="5" id="KW-0347">Helicase</keyword>
<evidence type="ECO:0000256" key="5">
    <source>
        <dbReference type="ARBA" id="ARBA00022806"/>
    </source>
</evidence>
<dbReference type="Gene3D" id="3.40.50.300">
    <property type="entry name" value="P-loop containing nucleotide triphosphate hydrolases"/>
    <property type="match status" value="2"/>
</dbReference>
<dbReference type="InterPro" id="IPR047187">
    <property type="entry name" value="SF1_C_Upf1"/>
</dbReference>
<dbReference type="InterPro" id="IPR041679">
    <property type="entry name" value="DNA2/NAM7-like_C"/>
</dbReference>
<evidence type="ECO:0000256" key="4">
    <source>
        <dbReference type="ARBA" id="ARBA00022771"/>
    </source>
</evidence>
<dbReference type="PANTHER" id="PTHR10887:SF445">
    <property type="entry name" value="NFX1-TYPE ZINC FINGER-CONTAINING PROTEIN 1"/>
    <property type="match status" value="1"/>
</dbReference>
<evidence type="ECO:0000313" key="10">
    <source>
        <dbReference type="EMBL" id="CAK7216966.1"/>
    </source>
</evidence>
<dbReference type="EMBL" id="CAWUHD010000022">
    <property type="protein sequence ID" value="CAK7216966.1"/>
    <property type="molecule type" value="Genomic_DNA"/>
</dbReference>
<dbReference type="Proteomes" id="UP001642482">
    <property type="component" value="Unassembled WGS sequence"/>
</dbReference>
<gene>
    <name evidence="10" type="ORF">SEUCBS140593_003045</name>
</gene>
<keyword evidence="3" id="KW-0479">Metal-binding</keyword>
<dbReference type="InterPro" id="IPR027417">
    <property type="entry name" value="P-loop_NTPase"/>
</dbReference>
<keyword evidence="2" id="KW-0963">Cytoplasm</keyword>
<keyword evidence="7" id="KW-0391">Immunity</keyword>
<dbReference type="CDD" id="cd18808">
    <property type="entry name" value="SF1_C_Upf1"/>
    <property type="match status" value="1"/>
</dbReference>
<evidence type="ECO:0000256" key="6">
    <source>
        <dbReference type="ARBA" id="ARBA00022833"/>
    </source>
</evidence>
<proteinExistence type="predicted"/>
<reference evidence="10 11" key="1">
    <citation type="submission" date="2024-01" db="EMBL/GenBank/DDBJ databases">
        <authorList>
            <person name="Allen C."/>
            <person name="Tagirdzhanova G."/>
        </authorList>
    </citation>
    <scope>NUCLEOTIDE SEQUENCE [LARGE SCALE GENOMIC DNA]</scope>
</reference>
<comment type="subcellular location">
    <subcellularLocation>
        <location evidence="1">Cytoplasm</location>
    </subcellularLocation>
</comment>